<reference evidence="2 3" key="1">
    <citation type="submission" date="2024-02" db="EMBL/GenBank/DDBJ databases">
        <title>A draft genome for the cacao thread blight pathogen Marasmius crinis-equi.</title>
        <authorList>
            <person name="Cohen S.P."/>
            <person name="Baruah I.K."/>
            <person name="Amoako-Attah I."/>
            <person name="Bukari Y."/>
            <person name="Meinhardt L.W."/>
            <person name="Bailey B.A."/>
        </authorList>
    </citation>
    <scope>NUCLEOTIDE SEQUENCE [LARGE SCALE GENOMIC DNA]</scope>
    <source>
        <strain evidence="2 3">GH-76</strain>
    </source>
</reference>
<comment type="caution">
    <text evidence="2">The sequence shown here is derived from an EMBL/GenBank/DDBJ whole genome shotgun (WGS) entry which is preliminary data.</text>
</comment>
<accession>A0ABR3END0</accession>
<feature type="compositionally biased region" description="Acidic residues" evidence="1">
    <location>
        <begin position="293"/>
        <end position="324"/>
    </location>
</feature>
<organism evidence="2 3">
    <name type="scientific">Marasmius crinis-equi</name>
    <dbReference type="NCBI Taxonomy" id="585013"/>
    <lineage>
        <taxon>Eukaryota</taxon>
        <taxon>Fungi</taxon>
        <taxon>Dikarya</taxon>
        <taxon>Basidiomycota</taxon>
        <taxon>Agaricomycotina</taxon>
        <taxon>Agaricomycetes</taxon>
        <taxon>Agaricomycetidae</taxon>
        <taxon>Agaricales</taxon>
        <taxon>Marasmiineae</taxon>
        <taxon>Marasmiaceae</taxon>
        <taxon>Marasmius</taxon>
    </lineage>
</organism>
<name>A0ABR3END0_9AGAR</name>
<evidence type="ECO:0000313" key="3">
    <source>
        <dbReference type="Proteomes" id="UP001465976"/>
    </source>
</evidence>
<protein>
    <submittedName>
        <fullName evidence="2">Uncharacterized protein</fullName>
    </submittedName>
</protein>
<evidence type="ECO:0000256" key="1">
    <source>
        <dbReference type="SAM" id="MobiDB-lite"/>
    </source>
</evidence>
<evidence type="ECO:0000313" key="2">
    <source>
        <dbReference type="EMBL" id="KAL0564403.1"/>
    </source>
</evidence>
<sequence>MATTTSILSPRGPERTLSADVFFHVLMYIGTKEEDMTFLWTTCREVSRDFKDAVERVFIARHLKKTYLRVDAGWAYSEKHGKVSLATEFSFSHLDPTNRNRAIFRDEECHDDFKPLMKLHLKAHLEYGNPVHRPKIIVQIRHFANDTPIPGLELNLDELEMSVDWMGMYSEWFREEKDHHKYMGKLMDGADGLEAMAIGMRQKVENGEMDLMKSFEMAIKAFAGGYEDAWQKTRAERIKRNVRAEGGSEIWDDSDRAGYRRLKDIRFAVSLEDSNSDSEDENDERDVQRDGASEEEEEEYDDEEYDEEYESDEGSAQGDEGEAGEDGKGPQ</sequence>
<keyword evidence="3" id="KW-1185">Reference proteome</keyword>
<proteinExistence type="predicted"/>
<feature type="region of interest" description="Disordered" evidence="1">
    <location>
        <begin position="272"/>
        <end position="331"/>
    </location>
</feature>
<feature type="compositionally biased region" description="Acidic residues" evidence="1">
    <location>
        <begin position="274"/>
        <end position="284"/>
    </location>
</feature>
<dbReference type="Proteomes" id="UP001465976">
    <property type="component" value="Unassembled WGS sequence"/>
</dbReference>
<dbReference type="EMBL" id="JBAHYK010002802">
    <property type="protein sequence ID" value="KAL0564403.1"/>
    <property type="molecule type" value="Genomic_DNA"/>
</dbReference>
<gene>
    <name evidence="2" type="ORF">V5O48_017646</name>
</gene>